<feature type="transmembrane region" description="Helical" evidence="1">
    <location>
        <begin position="75"/>
        <end position="95"/>
    </location>
</feature>
<dbReference type="EMBL" id="JAGIOP010000003">
    <property type="protein sequence ID" value="MBP2456195.1"/>
    <property type="molecule type" value="Genomic_DNA"/>
</dbReference>
<comment type="caution">
    <text evidence="2">The sequence shown here is derived from an EMBL/GenBank/DDBJ whole genome shotgun (WGS) entry which is preliminary data.</text>
</comment>
<keyword evidence="1" id="KW-1133">Transmembrane helix</keyword>
<keyword evidence="3" id="KW-1185">Reference proteome</keyword>
<evidence type="ECO:0000313" key="3">
    <source>
        <dbReference type="Proteomes" id="UP000694460"/>
    </source>
</evidence>
<evidence type="ECO:0000313" key="2">
    <source>
        <dbReference type="EMBL" id="MBP2456195.1"/>
    </source>
</evidence>
<dbReference type="Proteomes" id="UP000694460">
    <property type="component" value="Unassembled WGS sequence"/>
</dbReference>
<name>A0ABS5A367_9MYCO</name>
<dbReference type="RefSeq" id="WP_209923853.1">
    <property type="nucleotide sequence ID" value="NZ_JAGIOP010000003.1"/>
</dbReference>
<evidence type="ECO:0000256" key="1">
    <source>
        <dbReference type="SAM" id="Phobius"/>
    </source>
</evidence>
<protein>
    <submittedName>
        <fullName evidence="2">Uncharacterized protein</fullName>
    </submittedName>
</protein>
<proteinExistence type="predicted"/>
<keyword evidence="1" id="KW-0472">Membrane</keyword>
<feature type="transmembrane region" description="Helical" evidence="1">
    <location>
        <begin position="218"/>
        <end position="244"/>
    </location>
</feature>
<organism evidence="2 3">
    <name type="scientific">Mycolicibacterium lutetiense</name>
    <dbReference type="NCBI Taxonomy" id="1641992"/>
    <lineage>
        <taxon>Bacteria</taxon>
        <taxon>Bacillati</taxon>
        <taxon>Actinomycetota</taxon>
        <taxon>Actinomycetes</taxon>
        <taxon>Mycobacteriales</taxon>
        <taxon>Mycobacteriaceae</taxon>
        <taxon>Mycolicibacterium</taxon>
    </lineage>
</organism>
<feature type="transmembrane region" description="Helical" evidence="1">
    <location>
        <begin position="141"/>
        <end position="161"/>
    </location>
</feature>
<reference evidence="2 3" key="1">
    <citation type="submission" date="2021-03" db="EMBL/GenBank/DDBJ databases">
        <title>Sequencing the genomes of 1000 actinobacteria strains.</title>
        <authorList>
            <person name="Klenk H.-P."/>
        </authorList>
    </citation>
    <scope>NUCLEOTIDE SEQUENCE [LARGE SCALE GENOMIC DNA]</scope>
    <source>
        <strain evidence="2 3">DSM 46713</strain>
    </source>
</reference>
<keyword evidence="1" id="KW-0812">Transmembrane</keyword>
<feature type="transmembrane region" description="Helical" evidence="1">
    <location>
        <begin position="107"/>
        <end position="129"/>
    </location>
</feature>
<sequence>MPTAIDTFAEQRRAWIAGHAGILLIQKRRAERLGKAIRARDRARTGARPDPHDDDVTAPLVFRQMSTPTGGFETALVVVCALAAPLAWPLGRLLYGKITTLIPDRLMGYPIPALFGTAAICGLPLPVVYDPAASFTSVVLVPWLLAQLPAVFLAAAIYGILEGWLAVEGSSHWWPLTPEATDVDENLFLGGRDVAMPTLLDPPAPQVPRRRPLSVPRFGVPTLHWTPLLIASAPVVLGILWYIWQIAAAMLHLPLDMLHNSPPAYPEYDYTPYP</sequence>
<gene>
    <name evidence="2" type="ORF">JOF57_006171</name>
</gene>
<accession>A0ABS5A367</accession>